<dbReference type="PANTHER" id="PTHR13040:SF2">
    <property type="entry name" value="AUTOPHAGY PROTEIN 5"/>
    <property type="match status" value="1"/>
</dbReference>
<comment type="caution">
    <text evidence="10">The sequence shown here is derived from an EMBL/GenBank/DDBJ whole genome shotgun (WGS) entry which is preliminary data.</text>
</comment>
<evidence type="ECO:0000256" key="1">
    <source>
        <dbReference type="ARBA" id="ARBA00006910"/>
    </source>
</evidence>
<evidence type="ECO:0000313" key="11">
    <source>
        <dbReference type="Proteomes" id="UP000822688"/>
    </source>
</evidence>
<dbReference type="Pfam" id="PF04106">
    <property type="entry name" value="ATG5_UblB"/>
    <property type="match status" value="1"/>
</dbReference>
<feature type="region of interest" description="Disordered" evidence="6">
    <location>
        <begin position="292"/>
        <end position="315"/>
    </location>
</feature>
<dbReference type="Proteomes" id="UP000822688">
    <property type="component" value="Chromosome 4"/>
</dbReference>
<keyword evidence="5" id="KW-0813">Transport</keyword>
<dbReference type="GO" id="GO:0034727">
    <property type="term" value="P:piecemeal microautophagy of the nucleus"/>
    <property type="evidence" value="ECO:0007669"/>
    <property type="project" value="TreeGrafter"/>
</dbReference>
<accession>A0A8T0IG89</accession>
<dbReference type="GO" id="GO:0061908">
    <property type="term" value="C:phagophore"/>
    <property type="evidence" value="ECO:0007669"/>
    <property type="project" value="TreeGrafter"/>
</dbReference>
<dbReference type="GO" id="GO:0005776">
    <property type="term" value="C:autophagosome"/>
    <property type="evidence" value="ECO:0007669"/>
    <property type="project" value="TreeGrafter"/>
</dbReference>
<dbReference type="GO" id="GO:0000422">
    <property type="term" value="P:autophagy of mitochondrion"/>
    <property type="evidence" value="ECO:0007669"/>
    <property type="project" value="TreeGrafter"/>
</dbReference>
<comment type="subcellular location">
    <subcellularLocation>
        <location evidence="5">Cytoplasm</location>
    </subcellularLocation>
</comment>
<dbReference type="InterPro" id="IPR048318">
    <property type="entry name" value="ATG5_UblB"/>
</dbReference>
<name>A0A8T0IG89_CERPU</name>
<comment type="similarity">
    <text evidence="1 5">Belongs to the ATG5 family.</text>
</comment>
<dbReference type="FunFam" id="3.10.20.620:FF:000002">
    <property type="entry name" value="Autophagy protein 5"/>
    <property type="match status" value="1"/>
</dbReference>
<evidence type="ECO:0000256" key="4">
    <source>
        <dbReference type="ARBA" id="ARBA00023006"/>
    </source>
</evidence>
<dbReference type="Gene3D" id="1.10.246.190">
    <property type="entry name" value="Autophagy protein Apg5, helix rich domain"/>
    <property type="match status" value="1"/>
</dbReference>
<dbReference type="InterPro" id="IPR048940">
    <property type="entry name" value="ATG5_HBR"/>
</dbReference>
<dbReference type="PANTHER" id="PTHR13040">
    <property type="entry name" value="AUTOPHAGY PROTEIN 5"/>
    <property type="match status" value="1"/>
</dbReference>
<protein>
    <recommendedName>
        <fullName evidence="5">Autophagy protein 5</fullName>
    </recommendedName>
</protein>
<keyword evidence="3 5" id="KW-0832">Ubl conjugation</keyword>
<sequence>MVRGGKERRKKVEEVDFGVITGEARKQVWSGAVPLQLHLHPSEITASPAPPFLILAPRNGYLPLLETDIRHHFARVIPSNSDSIWFDYQGLPLKWHIPTGVLYDLLVAEFERPWNLTVHFRAYPTEVLTLCEDEAVKWNFVNALKEASYVMYGNTKSIMNMSQLDQVELWRCVIKGELEGYDRIAARLRPGFGGGGNWVRDFLLSSPSDDGVSSGPLLRAGSDSGRPSRVPVRVYVRTVDCDLDDLLDAAPVLSWDEVVYTTRPIDLRGGNILTVRDALLKMVPHLFSPTEAMEKPSTVSKESSQFERPKPELETEGTIDEGVVQASTDASTKAVEDVTSSSPTETVGAGRVSPVAESDELEFEGIIRIQGIEPSLDLPLEWVARNLCGPENFIHFIVISRRLAPQLPSRAID</sequence>
<dbReference type="GO" id="GO:0044233">
    <property type="term" value="C:mitochondria-associated endoplasmic reticulum membrane contact site"/>
    <property type="evidence" value="ECO:0007669"/>
    <property type="project" value="TreeGrafter"/>
</dbReference>
<dbReference type="GO" id="GO:0034045">
    <property type="term" value="C:phagophore assembly site membrane"/>
    <property type="evidence" value="ECO:0007669"/>
    <property type="project" value="TreeGrafter"/>
</dbReference>
<reference evidence="10" key="1">
    <citation type="submission" date="2020-06" db="EMBL/GenBank/DDBJ databases">
        <title>WGS assembly of Ceratodon purpureus strain R40.</title>
        <authorList>
            <person name="Carey S.B."/>
            <person name="Jenkins J."/>
            <person name="Shu S."/>
            <person name="Lovell J.T."/>
            <person name="Sreedasyam A."/>
            <person name="Maumus F."/>
            <person name="Tiley G.P."/>
            <person name="Fernandez-Pozo N."/>
            <person name="Barry K."/>
            <person name="Chen C."/>
            <person name="Wang M."/>
            <person name="Lipzen A."/>
            <person name="Daum C."/>
            <person name="Saski C.A."/>
            <person name="Payton A.C."/>
            <person name="Mcbreen J.C."/>
            <person name="Conrad R.E."/>
            <person name="Kollar L.M."/>
            <person name="Olsson S."/>
            <person name="Huttunen S."/>
            <person name="Landis J.B."/>
            <person name="Wickett N.J."/>
            <person name="Johnson M.G."/>
            <person name="Rensing S.A."/>
            <person name="Grimwood J."/>
            <person name="Schmutz J."/>
            <person name="Mcdaniel S.F."/>
        </authorList>
    </citation>
    <scope>NUCLEOTIDE SEQUENCE</scope>
    <source>
        <strain evidence="10">R40</strain>
    </source>
</reference>
<organism evidence="10 11">
    <name type="scientific">Ceratodon purpureus</name>
    <name type="common">Fire moss</name>
    <name type="synonym">Dicranum purpureum</name>
    <dbReference type="NCBI Taxonomy" id="3225"/>
    <lineage>
        <taxon>Eukaryota</taxon>
        <taxon>Viridiplantae</taxon>
        <taxon>Streptophyta</taxon>
        <taxon>Embryophyta</taxon>
        <taxon>Bryophyta</taxon>
        <taxon>Bryophytina</taxon>
        <taxon>Bryopsida</taxon>
        <taxon>Dicranidae</taxon>
        <taxon>Pseudoditrichales</taxon>
        <taxon>Ditrichaceae</taxon>
        <taxon>Ceratodon</taxon>
    </lineage>
</organism>
<keyword evidence="2 5" id="KW-1017">Isopeptide bond</keyword>
<dbReference type="Pfam" id="PF20638">
    <property type="entry name" value="ATG5_UblA"/>
    <property type="match status" value="1"/>
</dbReference>
<dbReference type="GO" id="GO:0034274">
    <property type="term" value="C:Atg12-Atg5-Atg16 complex"/>
    <property type="evidence" value="ECO:0007669"/>
    <property type="project" value="TreeGrafter"/>
</dbReference>
<dbReference type="Gene3D" id="3.10.20.620">
    <property type="match status" value="1"/>
</dbReference>
<evidence type="ECO:0000256" key="3">
    <source>
        <dbReference type="ARBA" id="ARBA00022843"/>
    </source>
</evidence>
<evidence type="ECO:0000259" key="7">
    <source>
        <dbReference type="Pfam" id="PF04106"/>
    </source>
</evidence>
<evidence type="ECO:0000256" key="5">
    <source>
        <dbReference type="RuleBase" id="RU361202"/>
    </source>
</evidence>
<comment type="function">
    <text evidence="5">Required for autophagy.</text>
</comment>
<gene>
    <name evidence="10" type="ORF">KC19_4G261200</name>
</gene>
<dbReference type="InterPro" id="IPR048939">
    <property type="entry name" value="ATG5_UblA"/>
</dbReference>
<dbReference type="Pfam" id="PF20637">
    <property type="entry name" value="ATG5_HBR"/>
    <property type="match status" value="1"/>
</dbReference>
<keyword evidence="4 5" id="KW-0072">Autophagy</keyword>
<dbReference type="Gene3D" id="3.10.20.90">
    <property type="entry name" value="Phosphatidylinositol 3-kinase Catalytic Subunit, Chain A, domain 1"/>
    <property type="match status" value="1"/>
</dbReference>
<keyword evidence="5" id="KW-0963">Cytoplasm</keyword>
<evidence type="ECO:0000259" key="8">
    <source>
        <dbReference type="Pfam" id="PF20637"/>
    </source>
</evidence>
<evidence type="ECO:0000256" key="6">
    <source>
        <dbReference type="SAM" id="MobiDB-lite"/>
    </source>
</evidence>
<feature type="domain" description="Autophagy protein ATG5 UblB" evidence="7">
    <location>
        <begin position="229"/>
        <end position="398"/>
    </location>
</feature>
<dbReference type="InterPro" id="IPR042527">
    <property type="entry name" value="Atg5_UblA_dom_sf"/>
</dbReference>
<comment type="subunit">
    <text evidence="5">Conjugated with ATG12.</text>
</comment>
<feature type="compositionally biased region" description="Basic and acidic residues" evidence="6">
    <location>
        <begin position="304"/>
        <end position="313"/>
    </location>
</feature>
<dbReference type="EMBL" id="CM026424">
    <property type="protein sequence ID" value="KAG0581558.1"/>
    <property type="molecule type" value="Genomic_DNA"/>
</dbReference>
<dbReference type="InterPro" id="IPR042526">
    <property type="entry name" value="Atg5_HR"/>
</dbReference>
<feature type="domain" description="Autophagy protein ATG5 UblA" evidence="9">
    <location>
        <begin position="28"/>
        <end position="120"/>
    </location>
</feature>
<dbReference type="AlphaFoldDB" id="A0A8T0IG89"/>
<proteinExistence type="inferred from homology"/>
<dbReference type="GO" id="GO:0006995">
    <property type="term" value="P:cellular response to nitrogen starvation"/>
    <property type="evidence" value="ECO:0007669"/>
    <property type="project" value="TreeGrafter"/>
</dbReference>
<evidence type="ECO:0000313" key="10">
    <source>
        <dbReference type="EMBL" id="KAG0581558.1"/>
    </source>
</evidence>
<evidence type="ECO:0000259" key="9">
    <source>
        <dbReference type="Pfam" id="PF20638"/>
    </source>
</evidence>
<evidence type="ECO:0000256" key="2">
    <source>
        <dbReference type="ARBA" id="ARBA00022499"/>
    </source>
</evidence>
<feature type="domain" description="Autophagy protein ATG5 alpha-helical bundle region" evidence="8">
    <location>
        <begin position="134"/>
        <end position="190"/>
    </location>
</feature>
<dbReference type="GO" id="GO:0019776">
    <property type="term" value="F:Atg8-family ligase activity"/>
    <property type="evidence" value="ECO:0007669"/>
    <property type="project" value="TreeGrafter"/>
</dbReference>
<dbReference type="InterPro" id="IPR007239">
    <property type="entry name" value="Atg5"/>
</dbReference>
<keyword evidence="11" id="KW-1185">Reference proteome</keyword>